<sequence length="99" mass="11052">MTDTTTTREQTDSTPTDAATVEWHAVDADDRWPGRWTAHTASVHAHGRTYLIRITPGDCTTYLAPGFYADVDGGYGQRWGIRTATLDEAKRRAVEDVLR</sequence>
<dbReference type="Proteomes" id="UP000244867">
    <property type="component" value="Unassembled WGS sequence"/>
</dbReference>
<evidence type="ECO:0000313" key="2">
    <source>
        <dbReference type="Proteomes" id="UP000244867"/>
    </source>
</evidence>
<evidence type="ECO:0000313" key="1">
    <source>
        <dbReference type="EMBL" id="PUA79501.1"/>
    </source>
</evidence>
<dbReference type="AlphaFoldDB" id="A0A2R7YSX6"/>
<dbReference type="RefSeq" id="WP_108346071.1">
    <property type="nucleotide sequence ID" value="NZ_PYXZ01000010.1"/>
</dbReference>
<name>A0A2R7YSX6_9ACTN</name>
<keyword evidence="2" id="KW-1185">Reference proteome</keyword>
<gene>
    <name evidence="1" type="ORF">C7S10_19225</name>
</gene>
<reference evidence="1 2" key="1">
    <citation type="submission" date="2018-03" db="EMBL/GenBank/DDBJ databases">
        <authorList>
            <person name="Keele B.F."/>
        </authorList>
    </citation>
    <scope>NUCLEOTIDE SEQUENCE [LARGE SCALE GENOMIC DNA]</scope>
    <source>
        <strain evidence="1 2">IB-3</strain>
    </source>
</reference>
<accession>A0A2R7YSX6</accession>
<dbReference type="OrthoDB" id="3786851at2"/>
<organism evidence="1 2">
    <name type="scientific">Nocardioides currus</name>
    <dbReference type="NCBI Taxonomy" id="2133958"/>
    <lineage>
        <taxon>Bacteria</taxon>
        <taxon>Bacillati</taxon>
        <taxon>Actinomycetota</taxon>
        <taxon>Actinomycetes</taxon>
        <taxon>Propionibacteriales</taxon>
        <taxon>Nocardioidaceae</taxon>
        <taxon>Nocardioides</taxon>
    </lineage>
</organism>
<protein>
    <submittedName>
        <fullName evidence="1">Uncharacterized protein</fullName>
    </submittedName>
</protein>
<comment type="caution">
    <text evidence="1">The sequence shown here is derived from an EMBL/GenBank/DDBJ whole genome shotgun (WGS) entry which is preliminary data.</text>
</comment>
<dbReference type="EMBL" id="PYXZ01000010">
    <property type="protein sequence ID" value="PUA79501.1"/>
    <property type="molecule type" value="Genomic_DNA"/>
</dbReference>
<proteinExistence type="predicted"/>